<feature type="transmembrane region" description="Helical" evidence="2">
    <location>
        <begin position="92"/>
        <end position="109"/>
    </location>
</feature>
<organism evidence="3 4">
    <name type="scientific">Apiospora hydei</name>
    <dbReference type="NCBI Taxonomy" id="1337664"/>
    <lineage>
        <taxon>Eukaryota</taxon>
        <taxon>Fungi</taxon>
        <taxon>Dikarya</taxon>
        <taxon>Ascomycota</taxon>
        <taxon>Pezizomycotina</taxon>
        <taxon>Sordariomycetes</taxon>
        <taxon>Xylariomycetidae</taxon>
        <taxon>Amphisphaeriales</taxon>
        <taxon>Apiosporaceae</taxon>
        <taxon>Apiospora</taxon>
    </lineage>
</organism>
<accession>A0ABR1WNQ6</accession>
<sequence>MTTHNNSLDEASRPLLSEPNLGEGTSTGHLHPAMVARPLSPPAQGYRDEDGKERTWPVNQVLVWVIRPVAVVLAFTDAMVQVTRNHRSRSGLDVVLIIITFMVMFWNLFKLIPKKAMEVLLSASKDGSGDDAEVSCTVGRWKIFCFGGDFDEEVGGHHGEVRRDVRKPSLLWRIASQGLVDLVLAFFLMLFDILIATERRRTWYDTPVAVIVLTSILV</sequence>
<reference evidence="3 4" key="1">
    <citation type="submission" date="2023-01" db="EMBL/GenBank/DDBJ databases">
        <title>Analysis of 21 Apiospora genomes using comparative genomics revels a genus with tremendous synthesis potential of carbohydrate active enzymes and secondary metabolites.</title>
        <authorList>
            <person name="Sorensen T."/>
        </authorList>
    </citation>
    <scope>NUCLEOTIDE SEQUENCE [LARGE SCALE GENOMIC DNA]</scope>
    <source>
        <strain evidence="3 4">CBS 114990</strain>
    </source>
</reference>
<dbReference type="EMBL" id="JAQQWN010000005">
    <property type="protein sequence ID" value="KAK8085139.1"/>
    <property type="molecule type" value="Genomic_DNA"/>
</dbReference>
<feature type="transmembrane region" description="Helical" evidence="2">
    <location>
        <begin position="170"/>
        <end position="191"/>
    </location>
</feature>
<dbReference type="Proteomes" id="UP001433268">
    <property type="component" value="Unassembled WGS sequence"/>
</dbReference>
<comment type="caution">
    <text evidence="3">The sequence shown here is derived from an EMBL/GenBank/DDBJ whole genome shotgun (WGS) entry which is preliminary data.</text>
</comment>
<keyword evidence="2" id="KW-0472">Membrane</keyword>
<keyword evidence="2" id="KW-0812">Transmembrane</keyword>
<evidence type="ECO:0000313" key="3">
    <source>
        <dbReference type="EMBL" id="KAK8085139.1"/>
    </source>
</evidence>
<evidence type="ECO:0000256" key="1">
    <source>
        <dbReference type="SAM" id="MobiDB-lite"/>
    </source>
</evidence>
<gene>
    <name evidence="3" type="ORF">PG997_006410</name>
</gene>
<protein>
    <submittedName>
        <fullName evidence="3">Uncharacterized protein</fullName>
    </submittedName>
</protein>
<feature type="region of interest" description="Disordered" evidence="1">
    <location>
        <begin position="1"/>
        <end position="51"/>
    </location>
</feature>
<keyword evidence="2" id="KW-1133">Transmembrane helix</keyword>
<dbReference type="GeneID" id="92043785"/>
<evidence type="ECO:0000313" key="4">
    <source>
        <dbReference type="Proteomes" id="UP001433268"/>
    </source>
</evidence>
<name>A0ABR1WNQ6_9PEZI</name>
<keyword evidence="4" id="KW-1185">Reference proteome</keyword>
<evidence type="ECO:0000256" key="2">
    <source>
        <dbReference type="SAM" id="Phobius"/>
    </source>
</evidence>
<dbReference type="RefSeq" id="XP_066669648.1">
    <property type="nucleotide sequence ID" value="XM_066810725.1"/>
</dbReference>
<proteinExistence type="predicted"/>